<dbReference type="STRING" id="485913.Krac_11877"/>
<keyword evidence="2" id="KW-0808">Transferase</keyword>
<dbReference type="EMBL" id="ADVG01000001">
    <property type="protein sequence ID" value="EFH90264.1"/>
    <property type="molecule type" value="Genomic_DNA"/>
</dbReference>
<dbReference type="SUPFAM" id="SSF55729">
    <property type="entry name" value="Acyl-CoA N-acyltransferases (Nat)"/>
    <property type="match status" value="1"/>
</dbReference>
<dbReference type="GO" id="GO:0016747">
    <property type="term" value="F:acyltransferase activity, transferring groups other than amino-acyl groups"/>
    <property type="evidence" value="ECO:0007669"/>
    <property type="project" value="InterPro"/>
</dbReference>
<accession>D6TDY2</accession>
<organism evidence="2 3">
    <name type="scientific">Ktedonobacter racemifer DSM 44963</name>
    <dbReference type="NCBI Taxonomy" id="485913"/>
    <lineage>
        <taxon>Bacteria</taxon>
        <taxon>Bacillati</taxon>
        <taxon>Chloroflexota</taxon>
        <taxon>Ktedonobacteria</taxon>
        <taxon>Ktedonobacterales</taxon>
        <taxon>Ktedonobacteraceae</taxon>
        <taxon>Ktedonobacter</taxon>
    </lineage>
</organism>
<gene>
    <name evidence="2" type="ORF">Krac_11877</name>
</gene>
<dbReference type="AlphaFoldDB" id="D6TDY2"/>
<reference evidence="2 3" key="1">
    <citation type="journal article" date="2011" name="Stand. Genomic Sci.">
        <title>Non-contiguous finished genome sequence and contextual data of the filamentous soil bacterium Ktedonobacter racemifer type strain (SOSP1-21).</title>
        <authorList>
            <person name="Chang Y.J."/>
            <person name="Land M."/>
            <person name="Hauser L."/>
            <person name="Chertkov O."/>
            <person name="Del Rio T.G."/>
            <person name="Nolan M."/>
            <person name="Copeland A."/>
            <person name="Tice H."/>
            <person name="Cheng J.F."/>
            <person name="Lucas S."/>
            <person name="Han C."/>
            <person name="Goodwin L."/>
            <person name="Pitluck S."/>
            <person name="Ivanova N."/>
            <person name="Ovchinikova G."/>
            <person name="Pati A."/>
            <person name="Chen A."/>
            <person name="Palaniappan K."/>
            <person name="Mavromatis K."/>
            <person name="Liolios K."/>
            <person name="Brettin T."/>
            <person name="Fiebig A."/>
            <person name="Rohde M."/>
            <person name="Abt B."/>
            <person name="Goker M."/>
            <person name="Detter J.C."/>
            <person name="Woyke T."/>
            <person name="Bristow J."/>
            <person name="Eisen J.A."/>
            <person name="Markowitz V."/>
            <person name="Hugenholtz P."/>
            <person name="Kyrpides N.C."/>
            <person name="Klenk H.P."/>
            <person name="Lapidus A."/>
        </authorList>
    </citation>
    <scope>NUCLEOTIDE SEQUENCE [LARGE SCALE GENOMIC DNA]</scope>
    <source>
        <strain evidence="3">DSM 44963</strain>
    </source>
</reference>
<dbReference type="Pfam" id="PF00583">
    <property type="entry name" value="Acetyltransf_1"/>
    <property type="match status" value="1"/>
</dbReference>
<dbReference type="RefSeq" id="WP_007907469.1">
    <property type="nucleotide sequence ID" value="NZ_ADVG01000001.1"/>
</dbReference>
<dbReference type="InterPro" id="IPR016181">
    <property type="entry name" value="Acyl_CoA_acyltransferase"/>
</dbReference>
<dbReference type="InParanoid" id="D6TDY2"/>
<proteinExistence type="predicted"/>
<evidence type="ECO:0000313" key="3">
    <source>
        <dbReference type="Proteomes" id="UP000004508"/>
    </source>
</evidence>
<dbReference type="eggNOG" id="COG1670">
    <property type="taxonomic scope" value="Bacteria"/>
</dbReference>
<dbReference type="PROSITE" id="PS51186">
    <property type="entry name" value="GNAT"/>
    <property type="match status" value="1"/>
</dbReference>
<sequence>MSYQFHAMSDKEAQAISTWHYEPPYDFYDLEQDPEDLAEFLSAEKRAERYFVVYDEQGQLIGFFVFTPGENGVLEIGLGLHPDLTGHGTGSHYITAGLDFAHDHFRPTTFALRVAAFNTRAKKVYERAGFIPRYTYEQHTNGGAFPFVYMTKAVKNSPE</sequence>
<evidence type="ECO:0000259" key="1">
    <source>
        <dbReference type="PROSITE" id="PS51186"/>
    </source>
</evidence>
<dbReference type="PANTHER" id="PTHR43328:SF1">
    <property type="entry name" value="N-ACETYLTRANSFERASE DOMAIN-CONTAINING PROTEIN"/>
    <property type="match status" value="1"/>
</dbReference>
<dbReference type="Proteomes" id="UP000004508">
    <property type="component" value="Unassembled WGS sequence"/>
</dbReference>
<dbReference type="Gene3D" id="3.40.630.30">
    <property type="match status" value="1"/>
</dbReference>
<keyword evidence="3" id="KW-1185">Reference proteome</keyword>
<dbReference type="OrthoDB" id="423921at2"/>
<feature type="domain" description="N-acetyltransferase" evidence="1">
    <location>
        <begin position="3"/>
        <end position="155"/>
    </location>
</feature>
<protein>
    <submittedName>
        <fullName evidence="2">GCN5-related N-acetyltransferase</fullName>
    </submittedName>
</protein>
<evidence type="ECO:0000313" key="2">
    <source>
        <dbReference type="EMBL" id="EFH90264.1"/>
    </source>
</evidence>
<dbReference type="PANTHER" id="PTHR43328">
    <property type="entry name" value="ACETYLTRANSFERASE-RELATED"/>
    <property type="match status" value="1"/>
</dbReference>
<dbReference type="InterPro" id="IPR000182">
    <property type="entry name" value="GNAT_dom"/>
</dbReference>
<name>D6TDY2_KTERA</name>
<comment type="caution">
    <text evidence="2">The sequence shown here is derived from an EMBL/GenBank/DDBJ whole genome shotgun (WGS) entry which is preliminary data.</text>
</comment>